<dbReference type="SUPFAM" id="SSF109604">
    <property type="entry name" value="HD-domain/PDEase-like"/>
    <property type="match status" value="1"/>
</dbReference>
<dbReference type="AlphaFoldDB" id="H6LHZ0"/>
<dbReference type="PROSITE" id="PS50887">
    <property type="entry name" value="GGDEF"/>
    <property type="match status" value="1"/>
</dbReference>
<accession>H6LHZ0</accession>
<evidence type="ECO:0000259" key="6">
    <source>
        <dbReference type="PROSITE" id="PS51832"/>
    </source>
</evidence>
<dbReference type="PANTHER" id="PTHR43155">
    <property type="entry name" value="CYCLIC DI-GMP PHOSPHODIESTERASE PA4108-RELATED"/>
    <property type="match status" value="1"/>
</dbReference>
<dbReference type="Pfam" id="PF00990">
    <property type="entry name" value="GGDEF"/>
    <property type="match status" value="1"/>
</dbReference>
<sequence length="771" mass="88332">MFFEQKQNESEMKKMNIKKDNIKKDQVSFFEALFRNNHEIMLLINPDTMKIEDCNQSACLFYGLTYEEMITLKISHFNCINEDLLKKEVKYAKDGHKNKFYFKHRLANGEIRDVEVHSSPVQVNGRDYLLSIVHDNSELEADNKLLKKENRFLEKRVSERTYELEELNRQLVTAKADLERELIFIDALFESIPGYLYVYDEMGRLIKWNKKHEEMTGYSSAELSQMTMDKWYEGEDLIRVLAAVDEVFKTGYGEVEAHLITKNGEKLLIRSNGVVMTLKGKKYLTGIGIDVAERRRLEAELANESKLLETTLVSVGDGVISCDQNGDVLFINRVAQELTGWSKSEAMGKSIEEVFHIVNDQSHKKTGNIVQDVLRTKEIKELETDSLLIAKDGTERSIEDSAAPIMEENGDVLGVVLVFRDFTEKKQKLEQIEYLSYHDQLTGLYNRRFYEEELLRMDTPENLPLSLVMGDVNGLKLVNDSFGHVMGDKLLIKTAQIMKTACRSEDVVARLGGDEFMILLPKTNANEAKKLVKRIEKLTENEMVGTVAVSISFGFETKNSSNVDIQQIFKKAEDYMYRRKLTESLGMRNKTVGMIISTLFEKNKREMCHSERVGQLTEAIAEKLGMDCKSTEDLKTAGLMHDIGKIGVSDSILNKAEMLDQREWKEIRRHPEVGYRILSSANEFAEIADHILAHHERWDGSGYPKGLKGEEISLEARIIAIADAYDAMTKMRIHMEDLTIEEAIKEINRCSGTQFDPEIAQVFIEMILENS</sequence>
<dbReference type="Proteomes" id="UP000007177">
    <property type="component" value="Chromosome"/>
</dbReference>
<dbReference type="InterPro" id="IPR013767">
    <property type="entry name" value="PAS_fold"/>
</dbReference>
<dbReference type="SUPFAM" id="SSF55073">
    <property type="entry name" value="Nucleotide cyclase"/>
    <property type="match status" value="1"/>
</dbReference>
<feature type="domain" description="PAS" evidence="2">
    <location>
        <begin position="304"/>
        <end position="377"/>
    </location>
</feature>
<dbReference type="NCBIfam" id="TIGR00277">
    <property type="entry name" value="HDIG"/>
    <property type="match status" value="1"/>
</dbReference>
<dbReference type="CDD" id="cd00077">
    <property type="entry name" value="HDc"/>
    <property type="match status" value="1"/>
</dbReference>
<dbReference type="PROSITE" id="PS51832">
    <property type="entry name" value="HD_GYP"/>
    <property type="match status" value="1"/>
</dbReference>
<dbReference type="InterPro" id="IPR000700">
    <property type="entry name" value="PAS-assoc_C"/>
</dbReference>
<dbReference type="InterPro" id="IPR006674">
    <property type="entry name" value="HD_domain"/>
</dbReference>
<dbReference type="InterPro" id="IPR001610">
    <property type="entry name" value="PAC"/>
</dbReference>
<dbReference type="InterPro" id="IPR000014">
    <property type="entry name" value="PAS"/>
</dbReference>
<dbReference type="PROSITE" id="PS50112">
    <property type="entry name" value="PAS"/>
    <property type="match status" value="2"/>
</dbReference>
<dbReference type="PANTHER" id="PTHR43155:SF2">
    <property type="entry name" value="CYCLIC DI-GMP PHOSPHODIESTERASE PA4108"/>
    <property type="match status" value="1"/>
</dbReference>
<dbReference type="eggNOG" id="COG2199">
    <property type="taxonomic scope" value="Bacteria"/>
</dbReference>
<dbReference type="HOGENOM" id="CLU_000445_92_5_9"/>
<dbReference type="InterPro" id="IPR029787">
    <property type="entry name" value="Nucleotide_cyclase"/>
</dbReference>
<dbReference type="STRING" id="931626.Awo_c17400"/>
<dbReference type="InterPro" id="IPR013655">
    <property type="entry name" value="PAS_fold_3"/>
</dbReference>
<feature type="domain" description="HD-GYP" evidence="6">
    <location>
        <begin position="584"/>
        <end position="771"/>
    </location>
</feature>
<evidence type="ECO:0000259" key="5">
    <source>
        <dbReference type="PROSITE" id="PS51831"/>
    </source>
</evidence>
<dbReference type="GO" id="GO:0006355">
    <property type="term" value="P:regulation of DNA-templated transcription"/>
    <property type="evidence" value="ECO:0007669"/>
    <property type="project" value="InterPro"/>
</dbReference>
<dbReference type="Pfam" id="PF13487">
    <property type="entry name" value="HD_5"/>
    <property type="match status" value="1"/>
</dbReference>
<dbReference type="SMART" id="SM00267">
    <property type="entry name" value="GGDEF"/>
    <property type="match status" value="1"/>
</dbReference>
<dbReference type="CDD" id="cd00130">
    <property type="entry name" value="PAS"/>
    <property type="match status" value="3"/>
</dbReference>
<keyword evidence="8" id="KW-1185">Reference proteome</keyword>
<feature type="domain" description="HD" evidence="5">
    <location>
        <begin position="606"/>
        <end position="728"/>
    </location>
</feature>
<feature type="domain" description="GGDEF" evidence="4">
    <location>
        <begin position="463"/>
        <end position="595"/>
    </location>
</feature>
<dbReference type="eggNOG" id="COG5000">
    <property type="taxonomic scope" value="Bacteria"/>
</dbReference>
<evidence type="ECO:0000256" key="1">
    <source>
        <dbReference type="SAM" id="Coils"/>
    </source>
</evidence>
<feature type="domain" description="PAS" evidence="2">
    <location>
        <begin position="181"/>
        <end position="251"/>
    </location>
</feature>
<reference evidence="7 8" key="2">
    <citation type="journal article" date="2012" name="PLoS ONE">
        <title>An ancient pathway combining carbon dioxide fixation with the generation and utilization of a sodium ion gradient for ATP synthesis.</title>
        <authorList>
            <person name="Poehlein A."/>
            <person name="Schmidt S."/>
            <person name="Kaster A.K."/>
            <person name="Goenrich M."/>
            <person name="Vollmers J."/>
            <person name="Thurmer A."/>
            <person name="Bertsch J."/>
            <person name="Schuchmann K."/>
            <person name="Voigt B."/>
            <person name="Hecker M."/>
            <person name="Daniel R."/>
            <person name="Thauer R.K."/>
            <person name="Gottschalk G."/>
            <person name="Muller V."/>
        </authorList>
    </citation>
    <scope>NUCLEOTIDE SEQUENCE [LARGE SCALE GENOMIC DNA]</scope>
    <source>
        <strain evidence="8">ATCC 29683 / DSM 1030 / JCM 2381 / KCTC 1655 / WB1</strain>
    </source>
</reference>
<dbReference type="NCBIfam" id="TIGR00254">
    <property type="entry name" value="GGDEF"/>
    <property type="match status" value="1"/>
</dbReference>
<dbReference type="eggNOG" id="COG2206">
    <property type="taxonomic scope" value="Bacteria"/>
</dbReference>
<evidence type="ECO:0000313" key="8">
    <source>
        <dbReference type="Proteomes" id="UP000007177"/>
    </source>
</evidence>
<reference evidence="8" key="1">
    <citation type="submission" date="2011-07" db="EMBL/GenBank/DDBJ databases">
        <title>Complete genome sequence of Acetobacterium woodii.</title>
        <authorList>
            <person name="Poehlein A."/>
            <person name="Schmidt S."/>
            <person name="Kaster A.-K."/>
            <person name="Goenrich M."/>
            <person name="Vollmers J."/>
            <person name="Thuermer A."/>
            <person name="Gottschalk G."/>
            <person name="Thauer R.K."/>
            <person name="Daniel R."/>
            <person name="Mueller V."/>
        </authorList>
    </citation>
    <scope>NUCLEOTIDE SEQUENCE [LARGE SCALE GENOMIC DNA]</scope>
    <source>
        <strain evidence="8">ATCC 29683 / DSM 1030 / JCM 2381 / KCTC 1655 / WB1</strain>
    </source>
</reference>
<evidence type="ECO:0000313" key="7">
    <source>
        <dbReference type="EMBL" id="AFA48520.1"/>
    </source>
</evidence>
<dbReference type="InterPro" id="IPR037522">
    <property type="entry name" value="HD_GYP_dom"/>
</dbReference>
<dbReference type="SMART" id="SM00471">
    <property type="entry name" value="HDc"/>
    <property type="match status" value="1"/>
</dbReference>
<evidence type="ECO:0000259" key="2">
    <source>
        <dbReference type="PROSITE" id="PS50112"/>
    </source>
</evidence>
<proteinExistence type="predicted"/>
<dbReference type="SMART" id="SM00091">
    <property type="entry name" value="PAS"/>
    <property type="match status" value="3"/>
</dbReference>
<feature type="coiled-coil region" evidence="1">
    <location>
        <begin position="136"/>
        <end position="170"/>
    </location>
</feature>
<feature type="domain" description="PAC" evidence="3">
    <location>
        <begin position="382"/>
        <end position="434"/>
    </location>
</feature>
<dbReference type="Gene3D" id="1.10.3210.10">
    <property type="entry name" value="Hypothetical protein af1432"/>
    <property type="match status" value="1"/>
</dbReference>
<dbReference type="SUPFAM" id="SSF55785">
    <property type="entry name" value="PYP-like sensor domain (PAS domain)"/>
    <property type="match status" value="3"/>
</dbReference>
<dbReference type="Pfam" id="PF08447">
    <property type="entry name" value="PAS_3"/>
    <property type="match status" value="1"/>
</dbReference>
<dbReference type="SMART" id="SM00086">
    <property type="entry name" value="PAC"/>
    <property type="match status" value="3"/>
</dbReference>
<dbReference type="Gene3D" id="3.30.70.270">
    <property type="match status" value="1"/>
</dbReference>
<dbReference type="EMBL" id="CP002987">
    <property type="protein sequence ID" value="AFA48520.1"/>
    <property type="molecule type" value="Genomic_DNA"/>
</dbReference>
<dbReference type="InterPro" id="IPR035965">
    <property type="entry name" value="PAS-like_dom_sf"/>
</dbReference>
<name>H6LHZ0_ACEWD</name>
<dbReference type="NCBIfam" id="TIGR00229">
    <property type="entry name" value="sensory_box"/>
    <property type="match status" value="3"/>
</dbReference>
<dbReference type="CDD" id="cd01949">
    <property type="entry name" value="GGDEF"/>
    <property type="match status" value="1"/>
</dbReference>
<evidence type="ECO:0000259" key="4">
    <source>
        <dbReference type="PROSITE" id="PS50887"/>
    </source>
</evidence>
<dbReference type="PROSITE" id="PS51831">
    <property type="entry name" value="HD"/>
    <property type="match status" value="1"/>
</dbReference>
<evidence type="ECO:0000259" key="3">
    <source>
        <dbReference type="PROSITE" id="PS50113"/>
    </source>
</evidence>
<organism evidence="7 8">
    <name type="scientific">Acetobacterium woodii (strain ATCC 29683 / DSM 1030 / JCM 2381 / KCTC 1655 / WB1)</name>
    <dbReference type="NCBI Taxonomy" id="931626"/>
    <lineage>
        <taxon>Bacteria</taxon>
        <taxon>Bacillati</taxon>
        <taxon>Bacillota</taxon>
        <taxon>Clostridia</taxon>
        <taxon>Eubacteriales</taxon>
        <taxon>Eubacteriaceae</taxon>
        <taxon>Acetobacterium</taxon>
    </lineage>
</organism>
<dbReference type="Pfam" id="PF00989">
    <property type="entry name" value="PAS"/>
    <property type="match status" value="1"/>
</dbReference>
<dbReference type="Gene3D" id="3.30.450.20">
    <property type="entry name" value="PAS domain"/>
    <property type="match status" value="3"/>
</dbReference>
<dbReference type="KEGG" id="awo:Awo_c17400"/>
<dbReference type="PROSITE" id="PS50113">
    <property type="entry name" value="PAC"/>
    <property type="match status" value="1"/>
</dbReference>
<dbReference type="OrthoDB" id="9759607at2"/>
<dbReference type="InterPro" id="IPR003607">
    <property type="entry name" value="HD/PDEase_dom"/>
</dbReference>
<dbReference type="InterPro" id="IPR006675">
    <property type="entry name" value="HDIG_dom"/>
</dbReference>
<gene>
    <name evidence="7" type="ordered locus">Awo_c17400</name>
</gene>
<keyword evidence="1" id="KW-0175">Coiled coil</keyword>
<dbReference type="Pfam" id="PF13426">
    <property type="entry name" value="PAS_9"/>
    <property type="match status" value="1"/>
</dbReference>
<dbReference type="InterPro" id="IPR043128">
    <property type="entry name" value="Rev_trsase/Diguanyl_cyclase"/>
</dbReference>
<dbReference type="InterPro" id="IPR000160">
    <property type="entry name" value="GGDEF_dom"/>
</dbReference>
<protein>
    <submittedName>
        <fullName evidence="7">Response regulator-like protein</fullName>
    </submittedName>
</protein>